<keyword evidence="6" id="KW-0143">Chaperone</keyword>
<dbReference type="Pfam" id="PF00313">
    <property type="entry name" value="CSD"/>
    <property type="match status" value="1"/>
</dbReference>
<gene>
    <name evidence="9" type="ORF">AT9943_LOCUS7275</name>
</gene>
<dbReference type="CDD" id="cd04458">
    <property type="entry name" value="CSP_CDS"/>
    <property type="match status" value="1"/>
</dbReference>
<dbReference type="InterPro" id="IPR011129">
    <property type="entry name" value="CSD"/>
</dbReference>
<evidence type="ECO:0000256" key="2">
    <source>
        <dbReference type="ARBA" id="ARBA00022737"/>
    </source>
</evidence>
<evidence type="ECO:0000256" key="4">
    <source>
        <dbReference type="ARBA" id="ARBA00022833"/>
    </source>
</evidence>
<dbReference type="PROSITE" id="PS00352">
    <property type="entry name" value="CSD_1"/>
    <property type="match status" value="1"/>
</dbReference>
<sequence length="117" mass="12142">MSGGGDVNMSGGDRRKGTVKWFDTQKGFGFITPSDGGDDLFVHQSSIRSEGFRSLAAEESVEFDVEVDNSGRPKAIEVSGPDGAPVQAATAVESLGTLQGIALAVVLVEANQTVKKG</sequence>
<reference evidence="9 10" key="1">
    <citation type="submission" date="2020-09" db="EMBL/GenBank/DDBJ databases">
        <authorList>
            <person name="Ashkenazy H."/>
        </authorList>
    </citation>
    <scope>NUCLEOTIDE SEQUENCE [LARGE SCALE GENOMIC DNA]</scope>
    <source>
        <strain evidence="10">cv. Cdm-0</strain>
    </source>
</reference>
<protein>
    <submittedName>
        <fullName evidence="9">(thale cress) hypothetical protein</fullName>
    </submittedName>
</protein>
<keyword evidence="4" id="KW-0862">Zinc</keyword>
<dbReference type="PROSITE" id="PS51857">
    <property type="entry name" value="CSD_2"/>
    <property type="match status" value="1"/>
</dbReference>
<keyword evidence="5" id="KW-0694">RNA-binding</keyword>
<keyword evidence="2" id="KW-0677">Repeat</keyword>
<dbReference type="Gene3D" id="2.40.50.140">
    <property type="entry name" value="Nucleic acid-binding proteins"/>
    <property type="match status" value="1"/>
</dbReference>
<proteinExistence type="inferred from homology"/>
<dbReference type="SUPFAM" id="SSF50249">
    <property type="entry name" value="Nucleic acid-binding proteins"/>
    <property type="match status" value="1"/>
</dbReference>
<keyword evidence="3" id="KW-0863">Zinc-finger</keyword>
<dbReference type="GO" id="GO:0009409">
    <property type="term" value="P:response to cold"/>
    <property type="evidence" value="ECO:0007669"/>
    <property type="project" value="UniProtKB-ARBA"/>
</dbReference>
<comment type="similarity">
    <text evidence="7">Belongs to the cold shock protein (CSP) family.</text>
</comment>
<accession>A0A7G2EDV8</accession>
<dbReference type="Proteomes" id="UP000516314">
    <property type="component" value="Chromosome 2"/>
</dbReference>
<name>A0A7G2EDV8_ARATH</name>
<dbReference type="InterPro" id="IPR019844">
    <property type="entry name" value="CSD_CS"/>
</dbReference>
<evidence type="ECO:0000256" key="1">
    <source>
        <dbReference type="ARBA" id="ARBA00022723"/>
    </source>
</evidence>
<keyword evidence="1" id="KW-0479">Metal-binding</keyword>
<feature type="domain" description="CSD" evidence="8">
    <location>
        <begin position="14"/>
        <end position="80"/>
    </location>
</feature>
<dbReference type="InterPro" id="IPR002059">
    <property type="entry name" value="CSP_DNA-bd"/>
</dbReference>
<evidence type="ECO:0000313" key="9">
    <source>
        <dbReference type="EMBL" id="CAD5319076.1"/>
    </source>
</evidence>
<dbReference type="PRINTS" id="PR00050">
    <property type="entry name" value="COLDSHOCK"/>
</dbReference>
<evidence type="ECO:0000259" key="8">
    <source>
        <dbReference type="PROSITE" id="PS51857"/>
    </source>
</evidence>
<dbReference type="GO" id="GO:0003729">
    <property type="term" value="F:mRNA binding"/>
    <property type="evidence" value="ECO:0007669"/>
    <property type="project" value="UniProtKB-ARBA"/>
</dbReference>
<evidence type="ECO:0000256" key="7">
    <source>
        <dbReference type="ARBA" id="ARBA00060859"/>
    </source>
</evidence>
<dbReference type="InterPro" id="IPR012340">
    <property type="entry name" value="NA-bd_OB-fold"/>
</dbReference>
<evidence type="ECO:0000256" key="6">
    <source>
        <dbReference type="ARBA" id="ARBA00023186"/>
    </source>
</evidence>
<evidence type="ECO:0000256" key="3">
    <source>
        <dbReference type="ARBA" id="ARBA00022771"/>
    </source>
</evidence>
<evidence type="ECO:0000313" key="10">
    <source>
        <dbReference type="Proteomes" id="UP000516314"/>
    </source>
</evidence>
<dbReference type="EMBL" id="LR881467">
    <property type="protein sequence ID" value="CAD5319076.1"/>
    <property type="molecule type" value="Genomic_DNA"/>
</dbReference>
<evidence type="ECO:0000256" key="5">
    <source>
        <dbReference type="ARBA" id="ARBA00022884"/>
    </source>
</evidence>
<dbReference type="PANTHER" id="PTHR46565">
    <property type="entry name" value="COLD SHOCK DOMAIN PROTEIN 2"/>
    <property type="match status" value="1"/>
</dbReference>
<dbReference type="AlphaFoldDB" id="A0A7G2EDV8"/>
<organism evidence="9 10">
    <name type="scientific">Arabidopsis thaliana</name>
    <name type="common">Mouse-ear cress</name>
    <dbReference type="NCBI Taxonomy" id="3702"/>
    <lineage>
        <taxon>Eukaryota</taxon>
        <taxon>Viridiplantae</taxon>
        <taxon>Streptophyta</taxon>
        <taxon>Embryophyta</taxon>
        <taxon>Tracheophyta</taxon>
        <taxon>Spermatophyta</taxon>
        <taxon>Magnoliopsida</taxon>
        <taxon>eudicotyledons</taxon>
        <taxon>Gunneridae</taxon>
        <taxon>Pentapetalae</taxon>
        <taxon>rosids</taxon>
        <taxon>malvids</taxon>
        <taxon>Brassicales</taxon>
        <taxon>Brassicaceae</taxon>
        <taxon>Camelineae</taxon>
        <taxon>Arabidopsis</taxon>
    </lineage>
</organism>
<dbReference type="GO" id="GO:0008270">
    <property type="term" value="F:zinc ion binding"/>
    <property type="evidence" value="ECO:0007669"/>
    <property type="project" value="UniProtKB-KW"/>
</dbReference>
<dbReference type="SMART" id="SM00357">
    <property type="entry name" value="CSP"/>
    <property type="match status" value="1"/>
</dbReference>
<dbReference type="PANTHER" id="PTHR46565:SF20">
    <property type="entry name" value="COLD SHOCK DOMAIN-CONTAINING PROTEIN 4"/>
    <property type="match status" value="1"/>
</dbReference>
<dbReference type="FunFam" id="2.40.50.140:FF:000382">
    <property type="entry name" value="Cold shock protein 1"/>
    <property type="match status" value="1"/>
</dbReference>